<dbReference type="PANTHER" id="PTHR47972:SF65">
    <property type="entry name" value="KINESIN-LIKE PROTEIN"/>
    <property type="match status" value="1"/>
</dbReference>
<proteinExistence type="inferred from homology"/>
<keyword evidence="3 5" id="KW-0067">ATP-binding</keyword>
<reference evidence="9" key="1">
    <citation type="submission" date="2019-07" db="EMBL/GenBank/DDBJ databases">
        <title>Annotation for the trematode Paragonimus miyazaki's.</title>
        <authorList>
            <person name="Choi Y.-J."/>
        </authorList>
    </citation>
    <scope>NUCLEOTIDE SEQUENCE</scope>
    <source>
        <strain evidence="9">Japan</strain>
    </source>
</reference>
<accession>A0A8S9YF21</accession>
<dbReference type="InterPro" id="IPR019821">
    <property type="entry name" value="Kinesin_motor_CS"/>
</dbReference>
<dbReference type="Proteomes" id="UP000822476">
    <property type="component" value="Unassembled WGS sequence"/>
</dbReference>
<evidence type="ECO:0000256" key="7">
    <source>
        <dbReference type="SAM" id="MobiDB-lite"/>
    </source>
</evidence>
<comment type="similarity">
    <text evidence="5 6">Belongs to the TRAFAC class myosin-kinesin ATPase superfamily. Kinesin family.</text>
</comment>
<dbReference type="PANTHER" id="PTHR47972">
    <property type="entry name" value="KINESIN-LIKE PROTEIN KLP-3"/>
    <property type="match status" value="1"/>
</dbReference>
<dbReference type="OrthoDB" id="3176171at2759"/>
<dbReference type="Gene3D" id="3.40.850.10">
    <property type="entry name" value="Kinesin motor domain"/>
    <property type="match status" value="1"/>
</dbReference>
<protein>
    <recommendedName>
        <fullName evidence="6">Kinesin-like protein</fullName>
    </recommendedName>
</protein>
<gene>
    <name evidence="9" type="ORF">EG68_07578</name>
</gene>
<evidence type="ECO:0000259" key="8">
    <source>
        <dbReference type="PROSITE" id="PS50067"/>
    </source>
</evidence>
<dbReference type="SUPFAM" id="SSF52540">
    <property type="entry name" value="P-loop containing nucleoside triphosphate hydrolases"/>
    <property type="match status" value="1"/>
</dbReference>
<feature type="domain" description="Kinesin motor" evidence="8">
    <location>
        <begin position="358"/>
        <end position="674"/>
    </location>
</feature>
<dbReference type="PROSITE" id="PS50067">
    <property type="entry name" value="KINESIN_MOTOR_2"/>
    <property type="match status" value="1"/>
</dbReference>
<evidence type="ECO:0000256" key="6">
    <source>
        <dbReference type="RuleBase" id="RU000394"/>
    </source>
</evidence>
<comment type="subcellular location">
    <subcellularLocation>
        <location evidence="1">Cytoplasm</location>
        <location evidence="1">Cytoskeleton</location>
    </subcellularLocation>
</comment>
<dbReference type="GO" id="GO:0008017">
    <property type="term" value="F:microtubule binding"/>
    <property type="evidence" value="ECO:0007669"/>
    <property type="project" value="InterPro"/>
</dbReference>
<keyword evidence="6" id="KW-0493">Microtubule</keyword>
<dbReference type="PROSITE" id="PS00411">
    <property type="entry name" value="KINESIN_MOTOR_1"/>
    <property type="match status" value="1"/>
</dbReference>
<organism evidence="9 10">
    <name type="scientific">Paragonimus skrjabini miyazakii</name>
    <dbReference type="NCBI Taxonomy" id="59628"/>
    <lineage>
        <taxon>Eukaryota</taxon>
        <taxon>Metazoa</taxon>
        <taxon>Spiralia</taxon>
        <taxon>Lophotrochozoa</taxon>
        <taxon>Platyhelminthes</taxon>
        <taxon>Trematoda</taxon>
        <taxon>Digenea</taxon>
        <taxon>Plagiorchiida</taxon>
        <taxon>Troglotremata</taxon>
        <taxon>Troglotrematidae</taxon>
        <taxon>Paragonimus</taxon>
    </lineage>
</organism>
<dbReference type="PRINTS" id="PR00380">
    <property type="entry name" value="KINESINHEAVY"/>
</dbReference>
<keyword evidence="2 5" id="KW-0547">Nucleotide-binding</keyword>
<name>A0A8S9YF21_9TREM</name>
<feature type="binding site" evidence="5">
    <location>
        <begin position="436"/>
        <end position="443"/>
    </location>
    <ligand>
        <name>ATP</name>
        <dbReference type="ChEBI" id="CHEBI:30616"/>
    </ligand>
</feature>
<dbReference type="InterPro" id="IPR001752">
    <property type="entry name" value="Kinesin_motor_dom"/>
</dbReference>
<dbReference type="Pfam" id="PF00225">
    <property type="entry name" value="Kinesin"/>
    <property type="match status" value="1"/>
</dbReference>
<dbReference type="EMBL" id="JTDE01021762">
    <property type="protein sequence ID" value="KAF7232505.1"/>
    <property type="molecule type" value="Genomic_DNA"/>
</dbReference>
<evidence type="ECO:0000256" key="4">
    <source>
        <dbReference type="ARBA" id="ARBA00023212"/>
    </source>
</evidence>
<dbReference type="GO" id="GO:0003777">
    <property type="term" value="F:microtubule motor activity"/>
    <property type="evidence" value="ECO:0007669"/>
    <property type="project" value="InterPro"/>
</dbReference>
<evidence type="ECO:0000256" key="2">
    <source>
        <dbReference type="ARBA" id="ARBA00022741"/>
    </source>
</evidence>
<dbReference type="SMART" id="SM00129">
    <property type="entry name" value="KISc"/>
    <property type="match status" value="1"/>
</dbReference>
<evidence type="ECO:0000256" key="1">
    <source>
        <dbReference type="ARBA" id="ARBA00004245"/>
    </source>
</evidence>
<keyword evidence="5 6" id="KW-0505">Motor protein</keyword>
<dbReference type="GO" id="GO:0005524">
    <property type="term" value="F:ATP binding"/>
    <property type="evidence" value="ECO:0007669"/>
    <property type="project" value="UniProtKB-UniRule"/>
</dbReference>
<feature type="region of interest" description="Disordered" evidence="7">
    <location>
        <begin position="251"/>
        <end position="270"/>
    </location>
</feature>
<keyword evidence="10" id="KW-1185">Reference proteome</keyword>
<evidence type="ECO:0000256" key="3">
    <source>
        <dbReference type="ARBA" id="ARBA00022840"/>
    </source>
</evidence>
<dbReference type="InterPro" id="IPR027417">
    <property type="entry name" value="P-loop_NTPase"/>
</dbReference>
<sequence>MPQIEDRELLNQTQEPFTDDNIVFETFHHSSGKTYCCMQANGQRYYLDTSSSGQWQVFPQSWVNEGYVISDEREKTEPTNAQPNSVQSWDEDRVEFVNIPNRGKLQTQIFETRTRVHCYFDPDEATWLRLPITWELYSPAARHLVNLVKDVCPGWGDDADILAALRVSNYNVDDCVNTFHSSIGREGAFSPPVVSSSSKTTINPCHRPIAFSQENVSQETGDKAYQELTSEIERLNTLLSNAKIELARERSVHEQQKISASQERKKKDTKGVDKVMTPLHFENSLQQMKSFCQEIHELLHGVKHFVQDFASTLAPLVKRIRRLYADQTDRLHETQALYRLEAQQRRLTYNTLIELRGNIRVFCRIRPIDCTSSSNCWLQAYENGELVAHLPNSAKRKFQFDHIFHVEATQEQVFGKISDIIASSVDGYNVCIMAYGQTGSGKTYTMEGPHDKPGVNILSIRELLRIVRLRHKVNFELTMSIVEIYNENVVDLLSPADSCESVEIRHTSQSVSIVGATWVRVQNEADMHHAISMGQKGRHVAETKLNSSSSRSHLIVSVCVVGTDKISGAVSRGQLTLCDLAGSERVEKSGVTSGERFHEATYINRSLSALAQVFVALRNNQLHIPYRNTKLTQMLQPCLGGDAKTCLIVNVTTDQNSISETMSTLQFGTNARQVALGPAKAHVNMNCPK</sequence>
<keyword evidence="4" id="KW-0963">Cytoplasm</keyword>
<dbReference type="AlphaFoldDB" id="A0A8S9YF21"/>
<keyword evidence="4" id="KW-0206">Cytoskeleton</keyword>
<evidence type="ECO:0000313" key="9">
    <source>
        <dbReference type="EMBL" id="KAF7232505.1"/>
    </source>
</evidence>
<dbReference type="InterPro" id="IPR027640">
    <property type="entry name" value="Kinesin-like_fam"/>
</dbReference>
<dbReference type="GO" id="GO:0005874">
    <property type="term" value="C:microtubule"/>
    <property type="evidence" value="ECO:0007669"/>
    <property type="project" value="UniProtKB-KW"/>
</dbReference>
<dbReference type="GO" id="GO:0007018">
    <property type="term" value="P:microtubule-based movement"/>
    <property type="evidence" value="ECO:0007669"/>
    <property type="project" value="InterPro"/>
</dbReference>
<evidence type="ECO:0000313" key="10">
    <source>
        <dbReference type="Proteomes" id="UP000822476"/>
    </source>
</evidence>
<dbReference type="InterPro" id="IPR036961">
    <property type="entry name" value="Kinesin_motor_dom_sf"/>
</dbReference>
<evidence type="ECO:0000256" key="5">
    <source>
        <dbReference type="PROSITE-ProRule" id="PRU00283"/>
    </source>
</evidence>
<comment type="caution">
    <text evidence="9">The sequence shown here is derived from an EMBL/GenBank/DDBJ whole genome shotgun (WGS) entry which is preliminary data.</text>
</comment>